<protein>
    <submittedName>
        <fullName evidence="2">Uncharacterized protein LOC109110400 isoform X2</fullName>
    </submittedName>
</protein>
<accession>A0A9Q9WF82</accession>
<reference evidence="2" key="1">
    <citation type="submission" date="2025-08" db="UniProtKB">
        <authorList>
            <consortium name="RefSeq"/>
        </authorList>
    </citation>
    <scope>IDENTIFICATION</scope>
    <source>
        <tissue evidence="2">Muscle</tissue>
    </source>
</reference>
<feature type="region of interest" description="Disordered" evidence="1">
    <location>
        <begin position="63"/>
        <end position="82"/>
    </location>
</feature>
<dbReference type="RefSeq" id="XP_042582282.1">
    <property type="nucleotide sequence ID" value="XM_042726348.1"/>
</dbReference>
<dbReference type="GeneID" id="109110400"/>
<feature type="compositionally biased region" description="Low complexity" evidence="1">
    <location>
        <begin position="68"/>
        <end position="82"/>
    </location>
</feature>
<organism evidence="2">
    <name type="scientific">Cyprinus carpio</name>
    <name type="common">Common carp</name>
    <dbReference type="NCBI Taxonomy" id="7962"/>
    <lineage>
        <taxon>Eukaryota</taxon>
        <taxon>Metazoa</taxon>
        <taxon>Chordata</taxon>
        <taxon>Craniata</taxon>
        <taxon>Vertebrata</taxon>
        <taxon>Euteleostomi</taxon>
        <taxon>Actinopterygii</taxon>
        <taxon>Neopterygii</taxon>
        <taxon>Teleostei</taxon>
        <taxon>Ostariophysi</taxon>
        <taxon>Cypriniformes</taxon>
        <taxon>Cyprinidae</taxon>
        <taxon>Cyprininae</taxon>
        <taxon>Cyprinus</taxon>
    </lineage>
</organism>
<gene>
    <name evidence="2" type="primary">LOC109110400</name>
</gene>
<proteinExistence type="predicted"/>
<evidence type="ECO:0000256" key="1">
    <source>
        <dbReference type="SAM" id="MobiDB-lite"/>
    </source>
</evidence>
<evidence type="ECO:0000313" key="2">
    <source>
        <dbReference type="RefSeq" id="XP_042582282.1"/>
    </source>
</evidence>
<dbReference type="Proteomes" id="UP001155660">
    <property type="component" value="Chromosome B6"/>
</dbReference>
<sequence>MAGQNSEIELDLIKTGERSSLVKAEVSSTAAGSLSPIPELDPWEREAERSATEFTYSLCSVDRYSTASSSSSSLSDSQEGGELSSESWEAFKLLYTRGADRLLVIKGL</sequence>
<name>A0A9Q9WF82_CYPCA</name>
<dbReference type="AlphaFoldDB" id="A0A9Q9WF82"/>